<keyword evidence="1" id="KW-1003">Cell membrane</keyword>
<dbReference type="InterPro" id="IPR023081">
    <property type="entry name" value="Cell_div_FtsB"/>
</dbReference>
<evidence type="ECO:0000256" key="4">
    <source>
        <dbReference type="ARBA" id="ARBA00022989"/>
    </source>
</evidence>
<evidence type="ECO:0000256" key="3">
    <source>
        <dbReference type="ARBA" id="ARBA00022692"/>
    </source>
</evidence>
<keyword evidence="5" id="KW-0175">Coiled coil</keyword>
<dbReference type="InterPro" id="IPR007060">
    <property type="entry name" value="FtsL/DivIC"/>
</dbReference>
<evidence type="ECO:0000256" key="5">
    <source>
        <dbReference type="ARBA" id="ARBA00023054"/>
    </source>
</evidence>
<dbReference type="AlphaFoldDB" id="A0A803FUH6"/>
<dbReference type="Pfam" id="PF04977">
    <property type="entry name" value="DivIC"/>
    <property type="match status" value="1"/>
</dbReference>
<keyword evidence="6" id="KW-0472">Membrane</keyword>
<evidence type="ECO:0000256" key="2">
    <source>
        <dbReference type="ARBA" id="ARBA00022618"/>
    </source>
</evidence>
<reference evidence="8 9" key="1">
    <citation type="submission" date="2019-02" db="EMBL/GenBank/DDBJ databases">
        <authorList>
            <person name="Manzano-Marin A."/>
            <person name="Manzano-Marin A."/>
        </authorList>
    </citation>
    <scope>NUCLEOTIDE SEQUENCE [LARGE SCALE GENOMIC DNA]</scope>
    <source>
        <strain evidence="8 9">ErCipiceae</strain>
    </source>
</reference>
<evidence type="ECO:0000313" key="9">
    <source>
        <dbReference type="Proteomes" id="UP000294289"/>
    </source>
</evidence>
<name>A0A803FUH6_9GAMM</name>
<keyword evidence="4" id="KW-1133">Transmembrane helix</keyword>
<dbReference type="PANTHER" id="PTHR37485">
    <property type="entry name" value="CELL DIVISION PROTEIN FTSB"/>
    <property type="match status" value="1"/>
</dbReference>
<dbReference type="RefSeq" id="WP_157991216.1">
    <property type="nucleotide sequence ID" value="NZ_LR217737.1"/>
</dbReference>
<proteinExistence type="predicted"/>
<dbReference type="Proteomes" id="UP000294289">
    <property type="component" value="Chromosome"/>
</dbReference>
<dbReference type="PANTHER" id="PTHR37485:SF1">
    <property type="entry name" value="CELL DIVISION PROTEIN FTSB"/>
    <property type="match status" value="1"/>
</dbReference>
<evidence type="ECO:0000256" key="6">
    <source>
        <dbReference type="ARBA" id="ARBA00023136"/>
    </source>
</evidence>
<accession>A0A803FUH6</accession>
<gene>
    <name evidence="8" type="primary">ftsB</name>
    <name evidence="8" type="ORF">ERCIPICE3303_605</name>
</gene>
<evidence type="ECO:0000313" key="8">
    <source>
        <dbReference type="EMBL" id="VFP88791.1"/>
    </source>
</evidence>
<sequence>MTKLTIILLILLSELQYSLWFGKNGIYALIQINADLESQKAFNSKLKARNDQLRYKVQNLHYHLQLMEKQNNNVDQVSKK</sequence>
<evidence type="ECO:0000256" key="7">
    <source>
        <dbReference type="ARBA" id="ARBA00023306"/>
    </source>
</evidence>
<dbReference type="OrthoDB" id="7061211at2"/>
<keyword evidence="2 8" id="KW-0132">Cell division</keyword>
<keyword evidence="7" id="KW-0131">Cell cycle</keyword>
<dbReference type="GO" id="GO:0043093">
    <property type="term" value="P:FtsZ-dependent cytokinesis"/>
    <property type="evidence" value="ECO:0007669"/>
    <property type="project" value="TreeGrafter"/>
</dbReference>
<keyword evidence="3" id="KW-0812">Transmembrane</keyword>
<dbReference type="GO" id="GO:0030428">
    <property type="term" value="C:cell septum"/>
    <property type="evidence" value="ECO:0007669"/>
    <property type="project" value="TreeGrafter"/>
</dbReference>
<dbReference type="EMBL" id="LR217737">
    <property type="protein sequence ID" value="VFP88791.1"/>
    <property type="molecule type" value="Genomic_DNA"/>
</dbReference>
<protein>
    <submittedName>
        <fullName evidence="8">Cell division protein FtsB, partial</fullName>
    </submittedName>
</protein>
<evidence type="ECO:0000256" key="1">
    <source>
        <dbReference type="ARBA" id="ARBA00022475"/>
    </source>
</evidence>
<organism evidence="8 9">
    <name type="scientific">Candidatus Erwinia haradaeae</name>
    <dbReference type="NCBI Taxonomy" id="1922217"/>
    <lineage>
        <taxon>Bacteria</taxon>
        <taxon>Pseudomonadati</taxon>
        <taxon>Pseudomonadota</taxon>
        <taxon>Gammaproteobacteria</taxon>
        <taxon>Enterobacterales</taxon>
        <taxon>Erwiniaceae</taxon>
        <taxon>Erwinia</taxon>
    </lineage>
</organism>